<dbReference type="OrthoDB" id="9790745at2"/>
<comment type="caution">
    <text evidence="9">The sequence shown here is derived from an EMBL/GenBank/DDBJ whole genome shotgun (WGS) entry which is preliminary data.</text>
</comment>
<accession>A0A2T5C3L5</accession>
<dbReference type="PIRSF" id="PIRSF038996">
    <property type="entry name" value="FldA"/>
    <property type="match status" value="1"/>
</dbReference>
<dbReference type="PROSITE" id="PS50902">
    <property type="entry name" value="FLAVODOXIN_LIKE"/>
    <property type="match status" value="1"/>
</dbReference>
<evidence type="ECO:0000259" key="8">
    <source>
        <dbReference type="PROSITE" id="PS50902"/>
    </source>
</evidence>
<dbReference type="InterPro" id="IPR029039">
    <property type="entry name" value="Flavoprotein-like_sf"/>
</dbReference>
<evidence type="ECO:0000256" key="5">
    <source>
        <dbReference type="ARBA" id="ARBA00022643"/>
    </source>
</evidence>
<evidence type="ECO:0000256" key="4">
    <source>
        <dbReference type="ARBA" id="ARBA00022630"/>
    </source>
</evidence>
<dbReference type="EMBL" id="QAAD01000005">
    <property type="protein sequence ID" value="PTN09326.1"/>
    <property type="molecule type" value="Genomic_DNA"/>
</dbReference>
<dbReference type="InterPro" id="IPR010086">
    <property type="entry name" value="Flavodoxin_lc"/>
</dbReference>
<dbReference type="SUPFAM" id="SSF52218">
    <property type="entry name" value="Flavoproteins"/>
    <property type="match status" value="1"/>
</dbReference>
<reference evidence="9 10" key="1">
    <citation type="submission" date="2018-04" db="EMBL/GenBank/DDBJ databases">
        <title>Genomic Encyclopedia of Archaeal and Bacterial Type Strains, Phase II (KMG-II): from individual species to whole genera.</title>
        <authorList>
            <person name="Goeker M."/>
        </authorList>
    </citation>
    <scope>NUCLEOTIDE SEQUENCE [LARGE SCALE GENOMIC DNA]</scope>
    <source>
        <strain evidence="9 10">DSM 28823</strain>
    </source>
</reference>
<keyword evidence="4 7" id="KW-0285">Flavoprotein</keyword>
<dbReference type="GO" id="GO:0010181">
    <property type="term" value="F:FMN binding"/>
    <property type="evidence" value="ECO:0007669"/>
    <property type="project" value="UniProtKB-UniRule"/>
</dbReference>
<dbReference type="GO" id="GO:0009055">
    <property type="term" value="F:electron transfer activity"/>
    <property type="evidence" value="ECO:0007669"/>
    <property type="project" value="UniProtKB-UniRule"/>
</dbReference>
<evidence type="ECO:0000313" key="9">
    <source>
        <dbReference type="EMBL" id="PTN09326.1"/>
    </source>
</evidence>
<evidence type="ECO:0000313" key="10">
    <source>
        <dbReference type="Proteomes" id="UP000243525"/>
    </source>
</evidence>
<dbReference type="NCBIfam" id="NF006739">
    <property type="entry name" value="PRK09267.1-5"/>
    <property type="match status" value="1"/>
</dbReference>
<dbReference type="AlphaFoldDB" id="A0A2T5C3L5"/>
<dbReference type="PANTHER" id="PTHR42809">
    <property type="entry name" value="FLAVODOXIN 2"/>
    <property type="match status" value="1"/>
</dbReference>
<keyword evidence="3 7" id="KW-0813">Transport</keyword>
<organism evidence="9 10">
    <name type="scientific">Mangrovibacterium marinum</name>
    <dbReference type="NCBI Taxonomy" id="1639118"/>
    <lineage>
        <taxon>Bacteria</taxon>
        <taxon>Pseudomonadati</taxon>
        <taxon>Bacteroidota</taxon>
        <taxon>Bacteroidia</taxon>
        <taxon>Marinilabiliales</taxon>
        <taxon>Prolixibacteraceae</taxon>
        <taxon>Mangrovibacterium</taxon>
    </lineage>
</organism>
<keyword evidence="5 7" id="KW-0288">FMN</keyword>
<keyword evidence="6 7" id="KW-0249">Electron transport</keyword>
<gene>
    <name evidence="9" type="ORF">C8N47_105167</name>
</gene>
<dbReference type="Proteomes" id="UP000243525">
    <property type="component" value="Unassembled WGS sequence"/>
</dbReference>
<evidence type="ECO:0000256" key="3">
    <source>
        <dbReference type="ARBA" id="ARBA00022448"/>
    </source>
</evidence>
<dbReference type="InterPro" id="IPR050619">
    <property type="entry name" value="Flavodoxin"/>
</dbReference>
<dbReference type="PANTHER" id="PTHR42809:SF1">
    <property type="entry name" value="FLAVODOXIN 1"/>
    <property type="match status" value="1"/>
</dbReference>
<comment type="function">
    <text evidence="7">Low-potential electron donor to a number of redox enzymes.</text>
</comment>
<evidence type="ECO:0000256" key="7">
    <source>
        <dbReference type="PIRNR" id="PIRNR038996"/>
    </source>
</evidence>
<name>A0A2T5C3L5_9BACT</name>
<feature type="domain" description="Flavodoxin-like" evidence="8">
    <location>
        <begin position="4"/>
        <end position="165"/>
    </location>
</feature>
<evidence type="ECO:0000256" key="2">
    <source>
        <dbReference type="ARBA" id="ARBA00005267"/>
    </source>
</evidence>
<dbReference type="InterPro" id="IPR008254">
    <property type="entry name" value="Flavodoxin/NO_synth"/>
</dbReference>
<keyword evidence="10" id="KW-1185">Reference proteome</keyword>
<dbReference type="Pfam" id="PF00258">
    <property type="entry name" value="Flavodoxin_1"/>
    <property type="match status" value="1"/>
</dbReference>
<evidence type="ECO:0000256" key="1">
    <source>
        <dbReference type="ARBA" id="ARBA00001917"/>
    </source>
</evidence>
<dbReference type="Gene3D" id="3.40.50.360">
    <property type="match status" value="1"/>
</dbReference>
<evidence type="ECO:0000256" key="6">
    <source>
        <dbReference type="ARBA" id="ARBA00022982"/>
    </source>
</evidence>
<proteinExistence type="inferred from homology"/>
<comment type="similarity">
    <text evidence="2 7">Belongs to the flavodoxin family.</text>
</comment>
<dbReference type="NCBIfam" id="TIGR01752">
    <property type="entry name" value="flav_long"/>
    <property type="match status" value="1"/>
</dbReference>
<sequence length="169" mass="19004">MSKTGIFYAFHTNKTAKVSEKIIEAFGKDKLDVINAEEISEGDFLKYDNYIIGVATWWDGELPNYWDEFVPAIEDMDLTGKKFAIYGLGDQKGYPENFNDGVGVFSEIIESRGGQIVGFTSTEGYSYEASRADKGNGQFCGLCIDQENQARLTKGRVEKWIDSLKKEFS</sequence>
<protein>
    <recommendedName>
        <fullName evidence="7">Flavodoxin</fullName>
    </recommendedName>
</protein>
<dbReference type="RefSeq" id="WP_107821732.1">
    <property type="nucleotide sequence ID" value="NZ_OY782574.1"/>
</dbReference>
<comment type="cofactor">
    <cofactor evidence="1 7">
        <name>FMN</name>
        <dbReference type="ChEBI" id="CHEBI:58210"/>
    </cofactor>
</comment>